<keyword evidence="6" id="KW-0411">Iron-sulfur</keyword>
<evidence type="ECO:0000259" key="7">
    <source>
        <dbReference type="PROSITE" id="PS51379"/>
    </source>
</evidence>
<keyword evidence="4" id="KW-0479">Metal-binding</keyword>
<comment type="caution">
    <text evidence="8">The sequence shown here is derived from an EMBL/GenBank/DDBJ whole genome shotgun (WGS) entry which is preliminary data.</text>
</comment>
<feature type="domain" description="4Fe-4S ferredoxin-type" evidence="7">
    <location>
        <begin position="318"/>
        <end position="347"/>
    </location>
</feature>
<keyword evidence="9" id="KW-1185">Reference proteome</keyword>
<accession>A0ABV1E4A7</accession>
<dbReference type="InterPro" id="IPR007160">
    <property type="entry name" value="DUF362"/>
</dbReference>
<dbReference type="EMBL" id="JBBMFD010000029">
    <property type="protein sequence ID" value="MEQ2441555.1"/>
    <property type="molecule type" value="Genomic_DNA"/>
</dbReference>
<dbReference type="RefSeq" id="WP_349220712.1">
    <property type="nucleotide sequence ID" value="NZ_JBBMFD010000029.1"/>
</dbReference>
<evidence type="ECO:0000256" key="1">
    <source>
        <dbReference type="ARBA" id="ARBA00003532"/>
    </source>
</evidence>
<dbReference type="PROSITE" id="PS00198">
    <property type="entry name" value="4FE4S_FER_1"/>
    <property type="match status" value="1"/>
</dbReference>
<dbReference type="Gene3D" id="3.30.70.20">
    <property type="match status" value="1"/>
</dbReference>
<dbReference type="PANTHER" id="PTHR24960">
    <property type="entry name" value="PHOTOSYSTEM I IRON-SULFUR CENTER-RELATED"/>
    <property type="match status" value="1"/>
</dbReference>
<evidence type="ECO:0000256" key="2">
    <source>
        <dbReference type="ARBA" id="ARBA00013529"/>
    </source>
</evidence>
<sequence>MHNDDRLVVVKRCDGYETAEVDRAVEELFAALHAEELVGPGKRVAIKPNLLMRRRPDEATTTHPAVVAAVVKALRRRGVTDLLIAESPSGQYTKARLKSIYDGCGMTAMAEELKVALNLDLGVTQTSAPDARMCREFPILDPILQADVVVDVAKLKTHMMTTLSGCVKNLFGCVPGLLKPELHCRFPDQEDFAGMLIDLCDLVRPSLSICDGIVAMEGNGPSGGSPRPLSALIASRSPYAADVAACALIGLPPKQVAMLREAMGRGLCPSSLEELTIEGDPIESLMQPDFQKAANQGTDFLMRVPKVFRGPVKALLTPKPHIRVKDCIGCGRCAESCPQHTIRIVDKKAVIAYSDCIKCYCCHEMCPVKAIDIRRFRLFDL</sequence>
<evidence type="ECO:0000256" key="6">
    <source>
        <dbReference type="ARBA" id="ARBA00023014"/>
    </source>
</evidence>
<evidence type="ECO:0000256" key="5">
    <source>
        <dbReference type="ARBA" id="ARBA00023004"/>
    </source>
</evidence>
<dbReference type="PANTHER" id="PTHR24960:SF76">
    <property type="entry name" value="4FE-4S FERREDOXIN-TYPE DOMAIN-CONTAINING PROTEIN"/>
    <property type="match status" value="1"/>
</dbReference>
<dbReference type="Pfam" id="PF13237">
    <property type="entry name" value="Fer4_10"/>
    <property type="match status" value="1"/>
</dbReference>
<comment type="function">
    <text evidence="1">Ferredoxins are iron-sulfur proteins that transfer electrons in a wide variety of metabolic reactions.</text>
</comment>
<dbReference type="SUPFAM" id="SSF54862">
    <property type="entry name" value="4Fe-4S ferredoxins"/>
    <property type="match status" value="1"/>
</dbReference>
<protein>
    <recommendedName>
        <fullName evidence="2">Ferredoxin</fullName>
    </recommendedName>
</protein>
<feature type="domain" description="4Fe-4S ferredoxin-type" evidence="7">
    <location>
        <begin position="348"/>
        <end position="376"/>
    </location>
</feature>
<evidence type="ECO:0000256" key="3">
    <source>
        <dbReference type="ARBA" id="ARBA00022485"/>
    </source>
</evidence>
<keyword evidence="5" id="KW-0408">Iron</keyword>
<reference evidence="8 9" key="1">
    <citation type="submission" date="2024-03" db="EMBL/GenBank/DDBJ databases">
        <title>Human intestinal bacterial collection.</title>
        <authorList>
            <person name="Pauvert C."/>
            <person name="Hitch T.C.A."/>
            <person name="Clavel T."/>
        </authorList>
    </citation>
    <scope>NUCLEOTIDE SEQUENCE [LARGE SCALE GENOMIC DNA]</scope>
    <source>
        <strain evidence="8 9">CLA-JM-H44</strain>
    </source>
</reference>
<dbReference type="PROSITE" id="PS51379">
    <property type="entry name" value="4FE4S_FER_2"/>
    <property type="match status" value="2"/>
</dbReference>
<dbReference type="Pfam" id="PF04015">
    <property type="entry name" value="DUF362"/>
    <property type="match status" value="1"/>
</dbReference>
<name>A0ABV1E4A7_9FIRM</name>
<proteinExistence type="predicted"/>
<organism evidence="8 9">
    <name type="scientific">Solibaculum intestinale</name>
    <dbReference type="NCBI Taxonomy" id="3133165"/>
    <lineage>
        <taxon>Bacteria</taxon>
        <taxon>Bacillati</taxon>
        <taxon>Bacillota</taxon>
        <taxon>Clostridia</taxon>
        <taxon>Eubacteriales</taxon>
        <taxon>Oscillospiraceae</taxon>
        <taxon>Solibaculum</taxon>
    </lineage>
</organism>
<dbReference type="InterPro" id="IPR017896">
    <property type="entry name" value="4Fe4S_Fe-S-bd"/>
</dbReference>
<evidence type="ECO:0000313" key="9">
    <source>
        <dbReference type="Proteomes" id="UP001489509"/>
    </source>
</evidence>
<gene>
    <name evidence="8" type="ORF">WMO26_12020</name>
</gene>
<keyword evidence="3" id="KW-0004">4Fe-4S</keyword>
<evidence type="ECO:0000313" key="8">
    <source>
        <dbReference type="EMBL" id="MEQ2441555.1"/>
    </source>
</evidence>
<dbReference type="InterPro" id="IPR017900">
    <property type="entry name" value="4Fe4S_Fe_S_CS"/>
</dbReference>
<evidence type="ECO:0000256" key="4">
    <source>
        <dbReference type="ARBA" id="ARBA00022723"/>
    </source>
</evidence>
<dbReference type="InterPro" id="IPR050157">
    <property type="entry name" value="PSI_iron-sulfur_center"/>
</dbReference>
<dbReference type="Proteomes" id="UP001489509">
    <property type="component" value="Unassembled WGS sequence"/>
</dbReference>